<dbReference type="HOGENOM" id="CLU_1729148_0_0_5"/>
<dbReference type="SMART" id="SM00760">
    <property type="entry name" value="Bac_DnaA_C"/>
    <property type="match status" value="1"/>
</dbReference>
<name>A0A017HCA9_9RHOB</name>
<dbReference type="InterPro" id="IPR010921">
    <property type="entry name" value="Trp_repressor/repl_initiator"/>
</dbReference>
<dbReference type="PANTHER" id="PTHR30050">
    <property type="entry name" value="CHROMOSOMAL REPLICATION INITIATOR PROTEIN DNAA"/>
    <property type="match status" value="1"/>
</dbReference>
<dbReference type="SUPFAM" id="SSF48295">
    <property type="entry name" value="TrpR-like"/>
    <property type="match status" value="1"/>
</dbReference>
<dbReference type="RefSeq" id="WP_017928655.1">
    <property type="nucleotide sequence ID" value="NZ_KB822998.1"/>
</dbReference>
<dbReference type="InterPro" id="IPR013159">
    <property type="entry name" value="DnaA_C"/>
</dbReference>
<dbReference type="EMBL" id="APGJ01000006">
    <property type="protein sequence ID" value="EYD71793.1"/>
    <property type="molecule type" value="Genomic_DNA"/>
</dbReference>
<dbReference type="Pfam" id="PF08299">
    <property type="entry name" value="Bac_DnaA_C"/>
    <property type="match status" value="1"/>
</dbReference>
<sequence>MTYHTPVTAQRVDPLAAQRRDPIASIIAACAAEWGVSDAAIRGNSRKPSAVRPRHAAIWIAKQITGRSTTELGEAFVRDHTSILHALGRVDQADPETRAAIARVRERLDPVISTSRMQAETMDRSQIAALGEANRMAAAQREGTPAQGDGQ</sequence>
<accession>A0A017HCA9</accession>
<keyword evidence="3" id="KW-1185">Reference proteome</keyword>
<gene>
    <name evidence="2" type="ORF">Lokhon_01863</name>
</gene>
<dbReference type="OrthoDB" id="7776290at2"/>
<dbReference type="GO" id="GO:0005524">
    <property type="term" value="F:ATP binding"/>
    <property type="evidence" value="ECO:0007669"/>
    <property type="project" value="InterPro"/>
</dbReference>
<dbReference type="GO" id="GO:0006275">
    <property type="term" value="P:regulation of DNA replication"/>
    <property type="evidence" value="ECO:0007669"/>
    <property type="project" value="InterPro"/>
</dbReference>
<dbReference type="GO" id="GO:0003688">
    <property type="term" value="F:DNA replication origin binding"/>
    <property type="evidence" value="ECO:0007669"/>
    <property type="project" value="TreeGrafter"/>
</dbReference>
<evidence type="ECO:0000259" key="1">
    <source>
        <dbReference type="SMART" id="SM00760"/>
    </source>
</evidence>
<dbReference type="GO" id="GO:0006270">
    <property type="term" value="P:DNA replication initiation"/>
    <property type="evidence" value="ECO:0007669"/>
    <property type="project" value="InterPro"/>
</dbReference>
<comment type="caution">
    <text evidence="2">The sequence shown here is derived from an EMBL/GenBank/DDBJ whole genome shotgun (WGS) entry which is preliminary data.</text>
</comment>
<organism evidence="2 3">
    <name type="scientific">Limimaricola hongkongensis DSM 17492</name>
    <dbReference type="NCBI Taxonomy" id="1122180"/>
    <lineage>
        <taxon>Bacteria</taxon>
        <taxon>Pseudomonadati</taxon>
        <taxon>Pseudomonadota</taxon>
        <taxon>Alphaproteobacteria</taxon>
        <taxon>Rhodobacterales</taxon>
        <taxon>Paracoccaceae</taxon>
        <taxon>Limimaricola</taxon>
    </lineage>
</organism>
<dbReference type="CDD" id="cd06571">
    <property type="entry name" value="Bac_DnaA_C"/>
    <property type="match status" value="1"/>
</dbReference>
<protein>
    <recommendedName>
        <fullName evidence="1">Chromosomal replication initiator DnaA C-terminal domain-containing protein</fullName>
    </recommendedName>
</protein>
<proteinExistence type="predicted"/>
<dbReference type="AlphaFoldDB" id="A0A017HCA9"/>
<reference evidence="2 3" key="1">
    <citation type="submission" date="2013-03" db="EMBL/GenBank/DDBJ databases">
        <authorList>
            <person name="Fiebig A."/>
            <person name="Goeker M."/>
            <person name="Klenk H.-P.P."/>
        </authorList>
    </citation>
    <scope>NUCLEOTIDE SEQUENCE [LARGE SCALE GENOMIC DNA]</scope>
    <source>
        <strain evidence="2 3">DSM 17492</strain>
    </source>
</reference>
<feature type="domain" description="Chromosomal replication initiator DnaA C-terminal" evidence="1">
    <location>
        <begin position="22"/>
        <end position="90"/>
    </location>
</feature>
<dbReference type="GO" id="GO:0005886">
    <property type="term" value="C:plasma membrane"/>
    <property type="evidence" value="ECO:0007669"/>
    <property type="project" value="TreeGrafter"/>
</dbReference>
<dbReference type="STRING" id="1122180.Lokhon_01863"/>
<dbReference type="Gene3D" id="1.10.1750.10">
    <property type="match status" value="1"/>
</dbReference>
<dbReference type="PANTHER" id="PTHR30050:SF2">
    <property type="entry name" value="CHROMOSOMAL REPLICATION INITIATOR PROTEIN DNAA"/>
    <property type="match status" value="1"/>
</dbReference>
<evidence type="ECO:0000313" key="2">
    <source>
        <dbReference type="EMBL" id="EYD71793.1"/>
    </source>
</evidence>
<evidence type="ECO:0000313" key="3">
    <source>
        <dbReference type="Proteomes" id="UP000025047"/>
    </source>
</evidence>
<dbReference type="PATRIC" id="fig|1122180.6.peg.1845"/>
<dbReference type="Proteomes" id="UP000025047">
    <property type="component" value="Unassembled WGS sequence"/>
</dbReference>